<dbReference type="Proteomes" id="UP000597338">
    <property type="component" value="Unassembled WGS sequence"/>
</dbReference>
<dbReference type="InterPro" id="IPR002347">
    <property type="entry name" value="SDR_fam"/>
</dbReference>
<dbReference type="PRINTS" id="PR00081">
    <property type="entry name" value="GDHRDH"/>
</dbReference>
<dbReference type="PROSITE" id="PS00061">
    <property type="entry name" value="ADH_SHORT"/>
    <property type="match status" value="1"/>
</dbReference>
<dbReference type="Gene3D" id="3.40.50.720">
    <property type="entry name" value="NAD(P)-binding Rossmann-like Domain"/>
    <property type="match status" value="1"/>
</dbReference>
<accession>A0ABQ1L2N1</accession>
<sequence>MKLANKVAIVTGSSQSIGKGIALRFAKEGAKVVVNYLSNERLALAVVDEIRKNGGEAFAFRADVSNEDDVQRMVETTVAHYGTVDILVNNAAIDPRQKWNEISVAEWDRVMANNVRSQFICCKAVYPYMQKQQYGKIINVSSVTFWFGKTNYVHYVASKGAIIGFTRALAREIGDDNITVNCITPGAIKTETELAKVGSVEAQQETDVQMTQLQSIPRRQLIGDLDGAFVFLASPDSDFITGQTLNVDGGWMMH</sequence>
<evidence type="ECO:0000313" key="2">
    <source>
        <dbReference type="EMBL" id="GGC15454.1"/>
    </source>
</evidence>
<dbReference type="InterPro" id="IPR036291">
    <property type="entry name" value="NAD(P)-bd_dom_sf"/>
</dbReference>
<comment type="caution">
    <text evidence="2">The sequence shown here is derived from an EMBL/GenBank/DDBJ whole genome shotgun (WGS) entry which is preliminary data.</text>
</comment>
<dbReference type="SUPFAM" id="SSF51735">
    <property type="entry name" value="NAD(P)-binding Rossmann-fold domains"/>
    <property type="match status" value="1"/>
</dbReference>
<dbReference type="NCBIfam" id="NF005559">
    <property type="entry name" value="PRK07231.1"/>
    <property type="match status" value="1"/>
</dbReference>
<evidence type="ECO:0000256" key="1">
    <source>
        <dbReference type="ARBA" id="ARBA00006484"/>
    </source>
</evidence>
<dbReference type="InterPro" id="IPR050259">
    <property type="entry name" value="SDR"/>
</dbReference>
<name>A0ABQ1L2N1_9SPHI</name>
<keyword evidence="3" id="KW-1185">Reference proteome</keyword>
<protein>
    <submittedName>
        <fullName evidence="2">Beta-ketoacyl-ACP reductase</fullName>
    </submittedName>
</protein>
<gene>
    <name evidence="2" type="primary">fabG</name>
    <name evidence="2" type="ORF">GCM10011386_04050</name>
</gene>
<evidence type="ECO:0000313" key="3">
    <source>
        <dbReference type="Proteomes" id="UP000597338"/>
    </source>
</evidence>
<organism evidence="2 3">
    <name type="scientific">Parapedobacter defluvii</name>
    <dbReference type="NCBI Taxonomy" id="2045106"/>
    <lineage>
        <taxon>Bacteria</taxon>
        <taxon>Pseudomonadati</taxon>
        <taxon>Bacteroidota</taxon>
        <taxon>Sphingobacteriia</taxon>
        <taxon>Sphingobacteriales</taxon>
        <taxon>Sphingobacteriaceae</taxon>
        <taxon>Parapedobacter</taxon>
    </lineage>
</organism>
<dbReference type="PANTHER" id="PTHR42879:SF2">
    <property type="entry name" value="3-OXOACYL-[ACYL-CARRIER-PROTEIN] REDUCTASE FABG"/>
    <property type="match status" value="1"/>
</dbReference>
<proteinExistence type="inferred from homology"/>
<reference evidence="3" key="1">
    <citation type="journal article" date="2019" name="Int. J. Syst. Evol. Microbiol.">
        <title>The Global Catalogue of Microorganisms (GCM) 10K type strain sequencing project: providing services to taxonomists for standard genome sequencing and annotation.</title>
        <authorList>
            <consortium name="The Broad Institute Genomics Platform"/>
            <consortium name="The Broad Institute Genome Sequencing Center for Infectious Disease"/>
            <person name="Wu L."/>
            <person name="Ma J."/>
        </authorList>
    </citation>
    <scope>NUCLEOTIDE SEQUENCE [LARGE SCALE GENOMIC DNA]</scope>
    <source>
        <strain evidence="3">CGMCC 1.15342</strain>
    </source>
</reference>
<dbReference type="PRINTS" id="PR00080">
    <property type="entry name" value="SDRFAMILY"/>
</dbReference>
<dbReference type="Pfam" id="PF13561">
    <property type="entry name" value="adh_short_C2"/>
    <property type="match status" value="1"/>
</dbReference>
<comment type="similarity">
    <text evidence="1">Belongs to the short-chain dehydrogenases/reductases (SDR) family.</text>
</comment>
<dbReference type="PANTHER" id="PTHR42879">
    <property type="entry name" value="3-OXOACYL-(ACYL-CARRIER-PROTEIN) REDUCTASE"/>
    <property type="match status" value="1"/>
</dbReference>
<dbReference type="InterPro" id="IPR020904">
    <property type="entry name" value="Sc_DH/Rdtase_CS"/>
</dbReference>
<dbReference type="RefSeq" id="WP_188746840.1">
    <property type="nucleotide sequence ID" value="NZ_BMIK01000001.1"/>
</dbReference>
<dbReference type="EMBL" id="BMIK01000001">
    <property type="protein sequence ID" value="GGC15454.1"/>
    <property type="molecule type" value="Genomic_DNA"/>
</dbReference>